<dbReference type="Proteomes" id="UP000198817">
    <property type="component" value="Unassembled WGS sequence"/>
</dbReference>
<dbReference type="RefSeq" id="WP_090470586.1">
    <property type="nucleotide sequence ID" value="NZ_FOWF01000006.1"/>
</dbReference>
<evidence type="ECO:0000256" key="1">
    <source>
        <dbReference type="ARBA" id="ARBA00022801"/>
    </source>
</evidence>
<accession>A0A1I7G8U2</accession>
<dbReference type="Gene3D" id="3.40.50.1820">
    <property type="entry name" value="alpha/beta hydrolase"/>
    <property type="match status" value="2"/>
</dbReference>
<dbReference type="InterPro" id="IPR013736">
    <property type="entry name" value="Xaa-Pro_dipept_C"/>
</dbReference>
<reference evidence="3 4" key="1">
    <citation type="submission" date="2016-10" db="EMBL/GenBank/DDBJ databases">
        <authorList>
            <person name="de Groot N.N."/>
        </authorList>
    </citation>
    <scope>NUCLEOTIDE SEQUENCE [LARGE SCALE GENOMIC DNA]</scope>
    <source>
        <strain evidence="3 4">KHGC13</strain>
    </source>
</reference>
<dbReference type="AlphaFoldDB" id="A0A1I7G8U2"/>
<dbReference type="EMBL" id="FPBT01000005">
    <property type="protein sequence ID" value="SFU44869.1"/>
    <property type="molecule type" value="Genomic_DNA"/>
</dbReference>
<proteinExistence type="predicted"/>
<dbReference type="SUPFAM" id="SSF49785">
    <property type="entry name" value="Galactose-binding domain-like"/>
    <property type="match status" value="1"/>
</dbReference>
<keyword evidence="4" id="KW-1185">Reference proteome</keyword>
<dbReference type="GO" id="GO:0008239">
    <property type="term" value="F:dipeptidyl-peptidase activity"/>
    <property type="evidence" value="ECO:0007669"/>
    <property type="project" value="InterPro"/>
</dbReference>
<protein>
    <submittedName>
        <fullName evidence="3">X-Pro dipeptidyl-peptidase</fullName>
    </submittedName>
</protein>
<evidence type="ECO:0000313" key="3">
    <source>
        <dbReference type="EMBL" id="SFU44869.1"/>
    </source>
</evidence>
<dbReference type="Gene3D" id="2.60.120.260">
    <property type="entry name" value="Galactose-binding domain-like"/>
    <property type="match status" value="1"/>
</dbReference>
<dbReference type="InterPro" id="IPR029058">
    <property type="entry name" value="AB_hydrolase_fold"/>
</dbReference>
<dbReference type="Pfam" id="PF02129">
    <property type="entry name" value="Peptidase_S15"/>
    <property type="match status" value="1"/>
</dbReference>
<evidence type="ECO:0000259" key="2">
    <source>
        <dbReference type="SMART" id="SM00939"/>
    </source>
</evidence>
<dbReference type="OrthoDB" id="319764at2"/>
<organism evidence="3 4">
    <name type="scientific">Eubacterium pyruvativorans</name>
    <dbReference type="NCBI Taxonomy" id="155865"/>
    <lineage>
        <taxon>Bacteria</taxon>
        <taxon>Bacillati</taxon>
        <taxon>Bacillota</taxon>
        <taxon>Clostridia</taxon>
        <taxon>Eubacteriales</taxon>
        <taxon>Eubacteriaceae</taxon>
        <taxon>Eubacterium</taxon>
    </lineage>
</organism>
<evidence type="ECO:0000313" key="4">
    <source>
        <dbReference type="Proteomes" id="UP000198817"/>
    </source>
</evidence>
<feature type="domain" description="Xaa-Pro dipeptidyl-peptidase C-terminal" evidence="2">
    <location>
        <begin position="407"/>
        <end position="695"/>
    </location>
</feature>
<dbReference type="InterPro" id="IPR008979">
    <property type="entry name" value="Galactose-bd-like_sf"/>
</dbReference>
<dbReference type="STRING" id="155865.SAMN05216515_10672"/>
<dbReference type="SMART" id="SM00939">
    <property type="entry name" value="PepX_C"/>
    <property type="match status" value="1"/>
</dbReference>
<dbReference type="SUPFAM" id="SSF53474">
    <property type="entry name" value="alpha/beta-Hydrolases"/>
    <property type="match status" value="1"/>
</dbReference>
<gene>
    <name evidence="3" type="ORF">SAMN05216508_10571</name>
</gene>
<keyword evidence="1" id="KW-0378">Hydrolase</keyword>
<name>A0A1I7G8U2_9FIRM</name>
<sequence length="703" mass="78204">MNDKTCRKPVFENGMAQPVFGFTDGKTGTDYDPETSEIVRYSVYVETDYDMNGDGQRDLVKAFVQLPRSAAEGGYRAASIFEARPYCAGVNADGYDHMKEVENDEYPPFDMDSLKNSPAPRVPEGEMTALECAAKADPSEWYYPDEGNDNAMCYEVLDNYNYYLVRGFAVVFSAGYGTRGSEGIEYTGSDLERHAFCCVVEWLHGDRKAYTGPDGRIETKADWSNGNVAMTGRSYAGTMPFAAAVTGVPGLKTIVPVAGIADWYSFLNQQGAQRYWPQEMLMSFLAYFCSSKYHDPEATEADLKRIAHFHQQFSMDQLQCGFDYDEKFWGEGNYTRNADLKCSALIVHGLNDENVSTKQFEMMYDTFVQAGQTVKLLLHQGPHMTPTNPQKNQGFLIDGMLYDDILNRWFSHYLYDVENDAEEMPNVLVQSNVDQQVWEKADSWHTEHSVMLESREEGSTVLGTDWADAGIDAGNFDRQMSTKSSSMNQRYLTETLTEDLTIQGSVRVDFTAALESGDAPDFGGSNVNGADKLSALLGTASGRMDDVKTTVLLVDLAEQAFDSFQTVDDARNVVNTEVVRKGGIPNGGGLPAFDEIAFEPVHETYKVITRAYLDLCNPASGYAPETAAEWISLTKGEAHDYHVYLNTQRYTVKAGHRLAVVIGTEDPVNCLLHKNYEICIQDESVRAELPVTAAVTGTMDLKK</sequence>
<dbReference type="Pfam" id="PF08530">
    <property type="entry name" value="PepX_C"/>
    <property type="match status" value="1"/>
</dbReference>
<dbReference type="InterPro" id="IPR000383">
    <property type="entry name" value="Xaa-Pro-like_dom"/>
</dbReference>